<dbReference type="PANTHER" id="PTHR30572">
    <property type="entry name" value="MEMBRANE COMPONENT OF TRANSPORTER-RELATED"/>
    <property type="match status" value="1"/>
</dbReference>
<protein>
    <submittedName>
        <fullName evidence="8">FtsX-like permease family protein</fullName>
    </submittedName>
</protein>
<dbReference type="Proteomes" id="UP000660861">
    <property type="component" value="Unassembled WGS sequence"/>
</dbReference>
<proteinExistence type="predicted"/>
<evidence type="ECO:0000256" key="5">
    <source>
        <dbReference type="ARBA" id="ARBA00023136"/>
    </source>
</evidence>
<sequence>MDSYDLYCKDLKTKPGLVAGFIGTKDELDRDKYWINVLPFYSVNKGELQEYFRTGAFEIVEGRQIQPGDDHKAVISDELAKLNGLKIGDTFSAECNDIVKNGDHDTTHGEPIPFEIVGLFTIHSRLDASEYTVEQLFPENFIFIDKAAGKEIRQNWNEYYMGYEGYGIIEFFVEDPAELDAVIQRVQQIDVNWYYYRITKDDAAYRSSVEPLSTMSTLSTILILILLIACLFLLYLIVKLGVQSRKRELGIYQSIGIGKAKILGQLLVELLLVAVISFGGAWGVSKVAAGPIGNAALEIAQPEQKELSLPKMETSPLHIILDVPAQEPEDFQVIVGEKEMLIVAGLGLAILAGSIYLAGIPILRRKPREVLSLME</sequence>
<evidence type="ECO:0000256" key="4">
    <source>
        <dbReference type="ARBA" id="ARBA00022989"/>
    </source>
</evidence>
<keyword evidence="2" id="KW-1003">Cell membrane</keyword>
<dbReference type="GO" id="GO:0005886">
    <property type="term" value="C:plasma membrane"/>
    <property type="evidence" value="ECO:0007669"/>
    <property type="project" value="UniProtKB-SubCell"/>
</dbReference>
<evidence type="ECO:0000256" key="1">
    <source>
        <dbReference type="ARBA" id="ARBA00004651"/>
    </source>
</evidence>
<accession>A0A926IAV2</accession>
<dbReference type="GO" id="GO:0022857">
    <property type="term" value="F:transmembrane transporter activity"/>
    <property type="evidence" value="ECO:0007669"/>
    <property type="project" value="TreeGrafter"/>
</dbReference>
<dbReference type="InterPro" id="IPR003838">
    <property type="entry name" value="ABC3_permease_C"/>
</dbReference>
<evidence type="ECO:0000313" key="8">
    <source>
        <dbReference type="EMBL" id="MBC8569490.1"/>
    </source>
</evidence>
<keyword evidence="5 6" id="KW-0472">Membrane</keyword>
<evidence type="ECO:0000259" key="7">
    <source>
        <dbReference type="Pfam" id="PF02687"/>
    </source>
</evidence>
<dbReference type="InterPro" id="IPR050250">
    <property type="entry name" value="Macrolide_Exporter_MacB"/>
</dbReference>
<dbReference type="PANTHER" id="PTHR30572:SF9">
    <property type="entry name" value="ABC TRANSPORTER PERMEASE PROTEIN"/>
    <property type="match status" value="1"/>
</dbReference>
<organism evidence="8 9">
    <name type="scientific">Zongyangia hominis</name>
    <dbReference type="NCBI Taxonomy" id="2763677"/>
    <lineage>
        <taxon>Bacteria</taxon>
        <taxon>Bacillati</taxon>
        <taxon>Bacillota</taxon>
        <taxon>Clostridia</taxon>
        <taxon>Eubacteriales</taxon>
        <taxon>Oscillospiraceae</taxon>
        <taxon>Zongyangia</taxon>
    </lineage>
</organism>
<evidence type="ECO:0000256" key="3">
    <source>
        <dbReference type="ARBA" id="ARBA00022692"/>
    </source>
</evidence>
<feature type="transmembrane region" description="Helical" evidence="6">
    <location>
        <begin position="221"/>
        <end position="242"/>
    </location>
</feature>
<dbReference type="Pfam" id="PF02687">
    <property type="entry name" value="FtsX"/>
    <property type="match status" value="1"/>
</dbReference>
<evidence type="ECO:0000256" key="6">
    <source>
        <dbReference type="SAM" id="Phobius"/>
    </source>
</evidence>
<feature type="transmembrane region" description="Helical" evidence="6">
    <location>
        <begin position="340"/>
        <end position="363"/>
    </location>
</feature>
<dbReference type="EMBL" id="JACRTC010000001">
    <property type="protein sequence ID" value="MBC8569490.1"/>
    <property type="molecule type" value="Genomic_DNA"/>
</dbReference>
<evidence type="ECO:0000313" key="9">
    <source>
        <dbReference type="Proteomes" id="UP000660861"/>
    </source>
</evidence>
<comment type="subcellular location">
    <subcellularLocation>
        <location evidence="1">Cell membrane</location>
        <topology evidence="1">Multi-pass membrane protein</topology>
    </subcellularLocation>
</comment>
<dbReference type="RefSeq" id="WP_262396588.1">
    <property type="nucleotide sequence ID" value="NZ_JACRTC010000001.1"/>
</dbReference>
<name>A0A926IAV2_9FIRM</name>
<keyword evidence="3 6" id="KW-0812">Transmembrane</keyword>
<feature type="domain" description="ABC3 transporter permease C-terminal" evidence="7">
    <location>
        <begin position="221"/>
        <end position="320"/>
    </location>
</feature>
<keyword evidence="9" id="KW-1185">Reference proteome</keyword>
<gene>
    <name evidence="8" type="ORF">H8709_01415</name>
</gene>
<evidence type="ECO:0000256" key="2">
    <source>
        <dbReference type="ARBA" id="ARBA00022475"/>
    </source>
</evidence>
<keyword evidence="4 6" id="KW-1133">Transmembrane helix</keyword>
<feature type="transmembrane region" description="Helical" evidence="6">
    <location>
        <begin position="262"/>
        <end position="284"/>
    </location>
</feature>
<dbReference type="AlphaFoldDB" id="A0A926IAV2"/>
<reference evidence="8" key="1">
    <citation type="submission" date="2020-08" db="EMBL/GenBank/DDBJ databases">
        <title>Genome public.</title>
        <authorList>
            <person name="Liu C."/>
            <person name="Sun Q."/>
        </authorList>
    </citation>
    <scope>NUCLEOTIDE SEQUENCE</scope>
    <source>
        <strain evidence="8">NSJ-54</strain>
    </source>
</reference>
<comment type="caution">
    <text evidence="8">The sequence shown here is derived from an EMBL/GenBank/DDBJ whole genome shotgun (WGS) entry which is preliminary data.</text>
</comment>